<dbReference type="PANTHER" id="PTHR11022">
    <property type="entry name" value="PEPTIDOGLYCAN RECOGNITION PROTEIN"/>
    <property type="match status" value="1"/>
</dbReference>
<sequence length="307" mass="35015">MRRIDSIIIHCSATQAGMDFSAKDIDCWHRARGMNEIGYHYVVRLDGSVEPGREVARMGAHCIGWNERSIGICYIGGLDARGHPADTRTKAQKETLKRLIEELKQRYGIVTVMGHRDTSPDLNGDGRIEPDEFIKVCPCFDVKKWLLIGVVLPFLSACGSSHFRMERNVKIDSVTAKEHYERVDNVRKTEWENNRQADEHIEETVFTWKADTIGVGHENGRAVQRKSFSVTKKVVDRGRTQLQKGCAEHSFVKADSSFVVSKSLIKVDEREKKQRRQIGELWAFVAIAGFLVICILFFRKFFVADNQ</sequence>
<dbReference type="InterPro" id="IPR015510">
    <property type="entry name" value="PGRP"/>
</dbReference>
<dbReference type="GO" id="GO:0009253">
    <property type="term" value="P:peptidoglycan catabolic process"/>
    <property type="evidence" value="ECO:0007669"/>
    <property type="project" value="InterPro"/>
</dbReference>
<dbReference type="InterPro" id="IPR036505">
    <property type="entry name" value="Amidase/PGRP_sf"/>
</dbReference>
<evidence type="ECO:0000259" key="3">
    <source>
        <dbReference type="PROSITE" id="PS50222"/>
    </source>
</evidence>
<keyword evidence="2" id="KW-0812">Transmembrane</keyword>
<dbReference type="GO" id="GO:0008745">
    <property type="term" value="F:N-acetylmuramoyl-L-alanine amidase activity"/>
    <property type="evidence" value="ECO:0007669"/>
    <property type="project" value="InterPro"/>
</dbReference>
<dbReference type="AlphaFoldDB" id="A0A413V873"/>
<dbReference type="InterPro" id="IPR006619">
    <property type="entry name" value="PGRP_domain_met/bac"/>
</dbReference>
<dbReference type="InterPro" id="IPR002502">
    <property type="entry name" value="Amidase_domain"/>
</dbReference>
<evidence type="ECO:0000256" key="2">
    <source>
        <dbReference type="SAM" id="Phobius"/>
    </source>
</evidence>
<dbReference type="SUPFAM" id="SSF55846">
    <property type="entry name" value="N-acetylmuramoyl-L-alanine amidase-like"/>
    <property type="match status" value="1"/>
</dbReference>
<dbReference type="Gene3D" id="3.40.80.10">
    <property type="entry name" value="Peptidoglycan recognition protein-like"/>
    <property type="match status" value="1"/>
</dbReference>
<comment type="caution">
    <text evidence="4">The sequence shown here is derived from an EMBL/GenBank/DDBJ whole genome shotgun (WGS) entry which is preliminary data.</text>
</comment>
<dbReference type="PROSITE" id="PS00018">
    <property type="entry name" value="EF_HAND_1"/>
    <property type="match status" value="1"/>
</dbReference>
<dbReference type="GO" id="GO:0008270">
    <property type="term" value="F:zinc ion binding"/>
    <property type="evidence" value="ECO:0007669"/>
    <property type="project" value="InterPro"/>
</dbReference>
<comment type="similarity">
    <text evidence="1">Belongs to the N-acetylmuramoyl-L-alanine amidase 2 family.</text>
</comment>
<proteinExistence type="inferred from homology"/>
<dbReference type="SMART" id="SM00701">
    <property type="entry name" value="PGRP"/>
    <property type="match status" value="1"/>
</dbReference>
<organism evidence="4 5">
    <name type="scientific">Bacteroides nordii</name>
    <dbReference type="NCBI Taxonomy" id="291645"/>
    <lineage>
        <taxon>Bacteria</taxon>
        <taxon>Pseudomonadati</taxon>
        <taxon>Bacteroidota</taxon>
        <taxon>Bacteroidia</taxon>
        <taxon>Bacteroidales</taxon>
        <taxon>Bacteroidaceae</taxon>
        <taxon>Bacteroides</taxon>
    </lineage>
</organism>
<dbReference type="Proteomes" id="UP000284379">
    <property type="component" value="Unassembled WGS sequence"/>
</dbReference>
<name>A0A413V873_9BACE</name>
<evidence type="ECO:0000313" key="5">
    <source>
        <dbReference type="Proteomes" id="UP000284379"/>
    </source>
</evidence>
<dbReference type="SMART" id="SM00644">
    <property type="entry name" value="Ami_2"/>
    <property type="match status" value="1"/>
</dbReference>
<dbReference type="EMBL" id="QSGO01000030">
    <property type="protein sequence ID" value="RHB29760.1"/>
    <property type="molecule type" value="Genomic_DNA"/>
</dbReference>
<dbReference type="CDD" id="cd06583">
    <property type="entry name" value="PGRP"/>
    <property type="match status" value="1"/>
</dbReference>
<keyword evidence="2" id="KW-0472">Membrane</keyword>
<dbReference type="FunFam" id="3.40.80.10:FF:000008">
    <property type="entry name" value="N-acetylmuramoyl-L-alanine amidase"/>
    <property type="match status" value="1"/>
</dbReference>
<dbReference type="GO" id="GO:0005509">
    <property type="term" value="F:calcium ion binding"/>
    <property type="evidence" value="ECO:0007669"/>
    <property type="project" value="InterPro"/>
</dbReference>
<reference evidence="4 5" key="1">
    <citation type="submission" date="2018-08" db="EMBL/GenBank/DDBJ databases">
        <title>A genome reference for cultivated species of the human gut microbiota.</title>
        <authorList>
            <person name="Zou Y."/>
            <person name="Xue W."/>
            <person name="Luo G."/>
        </authorList>
    </citation>
    <scope>NUCLEOTIDE SEQUENCE [LARGE SCALE GENOMIC DNA]</scope>
    <source>
        <strain evidence="4 5">AM40-30BH</strain>
    </source>
</reference>
<dbReference type="InterPro" id="IPR018247">
    <property type="entry name" value="EF_Hand_1_Ca_BS"/>
</dbReference>
<dbReference type="Pfam" id="PF01510">
    <property type="entry name" value="Amidase_2"/>
    <property type="match status" value="1"/>
</dbReference>
<protein>
    <recommendedName>
        <fullName evidence="3">EF-hand domain-containing protein</fullName>
    </recommendedName>
</protein>
<evidence type="ECO:0000256" key="1">
    <source>
        <dbReference type="ARBA" id="ARBA00007553"/>
    </source>
</evidence>
<dbReference type="PROSITE" id="PS50222">
    <property type="entry name" value="EF_HAND_2"/>
    <property type="match status" value="1"/>
</dbReference>
<evidence type="ECO:0000313" key="4">
    <source>
        <dbReference type="EMBL" id="RHB29760.1"/>
    </source>
</evidence>
<keyword evidence="2" id="KW-1133">Transmembrane helix</keyword>
<feature type="transmembrane region" description="Helical" evidence="2">
    <location>
        <begin position="281"/>
        <end position="302"/>
    </location>
</feature>
<dbReference type="RefSeq" id="WP_122202267.1">
    <property type="nucleotide sequence ID" value="NZ_CABJFV010000030.1"/>
</dbReference>
<dbReference type="PANTHER" id="PTHR11022:SF41">
    <property type="entry name" value="PEPTIDOGLYCAN-RECOGNITION PROTEIN LC-RELATED"/>
    <property type="match status" value="1"/>
</dbReference>
<accession>A0A413V873</accession>
<feature type="domain" description="EF-hand" evidence="3">
    <location>
        <begin position="121"/>
        <end position="143"/>
    </location>
</feature>
<dbReference type="InterPro" id="IPR002048">
    <property type="entry name" value="EF_hand_dom"/>
</dbReference>
<gene>
    <name evidence="4" type="ORF">DW888_19555</name>
</gene>